<name>A0A9Q1KLG6_9CARY</name>
<reference evidence="1" key="1">
    <citation type="submission" date="2022-04" db="EMBL/GenBank/DDBJ databases">
        <title>Carnegiea gigantea Genome sequencing and assembly v2.</title>
        <authorList>
            <person name="Copetti D."/>
            <person name="Sanderson M.J."/>
            <person name="Burquez A."/>
            <person name="Wojciechowski M.F."/>
        </authorList>
    </citation>
    <scope>NUCLEOTIDE SEQUENCE</scope>
    <source>
        <strain evidence="1">SGP5-SGP5p</strain>
        <tissue evidence="1">Aerial part</tissue>
    </source>
</reference>
<dbReference type="AlphaFoldDB" id="A0A9Q1KLG6"/>
<dbReference type="OrthoDB" id="1110819at2759"/>
<evidence type="ECO:0000313" key="1">
    <source>
        <dbReference type="EMBL" id="KAJ8445805.1"/>
    </source>
</evidence>
<dbReference type="EMBL" id="JAKOGI010000070">
    <property type="protein sequence ID" value="KAJ8445805.1"/>
    <property type="molecule type" value="Genomic_DNA"/>
</dbReference>
<accession>A0A9Q1KLG6</accession>
<comment type="caution">
    <text evidence="1">The sequence shown here is derived from an EMBL/GenBank/DDBJ whole genome shotgun (WGS) entry which is preliminary data.</text>
</comment>
<keyword evidence="2" id="KW-1185">Reference proteome</keyword>
<evidence type="ECO:0000313" key="2">
    <source>
        <dbReference type="Proteomes" id="UP001153076"/>
    </source>
</evidence>
<protein>
    <submittedName>
        <fullName evidence="1">Uncharacterized protein</fullName>
    </submittedName>
</protein>
<gene>
    <name evidence="1" type="ORF">Cgig2_027886</name>
</gene>
<organism evidence="1 2">
    <name type="scientific">Carnegiea gigantea</name>
    <dbReference type="NCBI Taxonomy" id="171969"/>
    <lineage>
        <taxon>Eukaryota</taxon>
        <taxon>Viridiplantae</taxon>
        <taxon>Streptophyta</taxon>
        <taxon>Embryophyta</taxon>
        <taxon>Tracheophyta</taxon>
        <taxon>Spermatophyta</taxon>
        <taxon>Magnoliopsida</taxon>
        <taxon>eudicotyledons</taxon>
        <taxon>Gunneridae</taxon>
        <taxon>Pentapetalae</taxon>
        <taxon>Caryophyllales</taxon>
        <taxon>Cactineae</taxon>
        <taxon>Cactaceae</taxon>
        <taxon>Cactoideae</taxon>
        <taxon>Echinocereeae</taxon>
        <taxon>Carnegiea</taxon>
    </lineage>
</organism>
<sequence>MAKERGDIIVATLPCGFPTVRGQKFELVSYKIQHQESHQHNLELNRTRWHVITAINPNYSLLRVGDFIDKDKGEWRVDVLELVFLPVDVELIKSIPLSCSWARDRIVCHFATNRELPVKTAYHFIQQKKTQNILEGSDSKGGKSWSVAVNCTSQNQVTCIEMLFLCITYYGRLARRILNFAIRCSVCDAFVETDEQLTEDQWANFVVITWSAWNTRNKYLFEEGFSMDTKV</sequence>
<dbReference type="Proteomes" id="UP001153076">
    <property type="component" value="Unassembled WGS sequence"/>
</dbReference>
<proteinExistence type="predicted"/>